<name>A0A7D5GMQ6_9EURY</name>
<dbReference type="InterPro" id="IPR018649">
    <property type="entry name" value="SHOCT"/>
</dbReference>
<dbReference type="AlphaFoldDB" id="A0A7D5GMQ6"/>
<sequence>MDRSNPGGDRPGSEGVDEEDTPLQEAVGGVVVALVLLVAFGLLAVDYPYFWVAFPVGFGGVLPAAVALARYYERRRAEDAEGTADPEADALEILRDRYARDEIDEAEFERRVDALLRTESVEDARADAARRAAERERATDQGTDVERGGCSGRERDAE</sequence>
<feature type="transmembrane region" description="Helical" evidence="2">
    <location>
        <begin position="49"/>
        <end position="69"/>
    </location>
</feature>
<keyword evidence="2" id="KW-0812">Transmembrane</keyword>
<feature type="region of interest" description="Disordered" evidence="1">
    <location>
        <begin position="123"/>
        <end position="158"/>
    </location>
</feature>
<dbReference type="GeneID" id="56030142"/>
<evidence type="ECO:0000259" key="3">
    <source>
        <dbReference type="Pfam" id="PF09851"/>
    </source>
</evidence>
<dbReference type="KEGG" id="halg:HUG10_14875"/>
<evidence type="ECO:0000313" key="4">
    <source>
        <dbReference type="EMBL" id="QLG28744.1"/>
    </source>
</evidence>
<feature type="transmembrane region" description="Helical" evidence="2">
    <location>
        <begin position="26"/>
        <end position="43"/>
    </location>
</feature>
<keyword evidence="2" id="KW-0472">Membrane</keyword>
<proteinExistence type="predicted"/>
<protein>
    <submittedName>
        <fullName evidence="4">SHOCT domain-containing protein</fullName>
    </submittedName>
</protein>
<dbReference type="Pfam" id="PF09851">
    <property type="entry name" value="SHOCT"/>
    <property type="match status" value="1"/>
</dbReference>
<dbReference type="OrthoDB" id="178074at2157"/>
<dbReference type="EMBL" id="CP058529">
    <property type="protein sequence ID" value="QLG28744.1"/>
    <property type="molecule type" value="Genomic_DNA"/>
</dbReference>
<feature type="domain" description="SHOCT" evidence="3">
    <location>
        <begin position="89"/>
        <end position="116"/>
    </location>
</feature>
<dbReference type="Proteomes" id="UP000509750">
    <property type="component" value="Chromosome"/>
</dbReference>
<gene>
    <name evidence="4" type="ORF">HUG10_14875</name>
</gene>
<accession>A0A7D5GMQ6</accession>
<keyword evidence="5" id="KW-1185">Reference proteome</keyword>
<evidence type="ECO:0000313" key="5">
    <source>
        <dbReference type="Proteomes" id="UP000509750"/>
    </source>
</evidence>
<evidence type="ECO:0000256" key="2">
    <source>
        <dbReference type="SAM" id="Phobius"/>
    </source>
</evidence>
<reference evidence="4 5" key="1">
    <citation type="submission" date="2020-07" db="EMBL/GenBank/DDBJ databases">
        <title>Gai3-2, isolated from salt lake.</title>
        <authorList>
            <person name="Cui H."/>
            <person name="Shi X."/>
        </authorList>
    </citation>
    <scope>NUCLEOTIDE SEQUENCE [LARGE SCALE GENOMIC DNA]</scope>
    <source>
        <strain evidence="4 5">Gai3-2</strain>
    </source>
</reference>
<evidence type="ECO:0000256" key="1">
    <source>
        <dbReference type="SAM" id="MobiDB-lite"/>
    </source>
</evidence>
<organism evidence="4 5">
    <name type="scientific">Halorarum halophilum</name>
    <dbReference type="NCBI Taxonomy" id="2743090"/>
    <lineage>
        <taxon>Archaea</taxon>
        <taxon>Methanobacteriati</taxon>
        <taxon>Methanobacteriota</taxon>
        <taxon>Stenosarchaea group</taxon>
        <taxon>Halobacteria</taxon>
        <taxon>Halobacteriales</taxon>
        <taxon>Haloferacaceae</taxon>
        <taxon>Halorarum</taxon>
    </lineage>
</organism>
<feature type="region of interest" description="Disordered" evidence="1">
    <location>
        <begin position="1"/>
        <end position="22"/>
    </location>
</feature>
<keyword evidence="2" id="KW-1133">Transmembrane helix</keyword>
<dbReference type="RefSeq" id="WP_179170318.1">
    <property type="nucleotide sequence ID" value="NZ_CP058529.1"/>
</dbReference>